<dbReference type="HOGENOM" id="CLU_1108519_0_0_1"/>
<sequence>MAHAAMVVLIVTAALLPQKIQTDRSHIAHIHKNLATGGQIHVLDLVEAGSDGRWARDGGHGKGRSGGGGGSALWREAHPAARAKGKQSSRETRPGGTRRPEVHPHRPPQALVAGRRGRRWRLDPASRRPDPASDGRETVASGGRDADTRPPTSWRPDLVGEVGKALAAGSGFLEARSGARRSGGGSVRWPGRGSTSPDLVETGSGGGGVWQSVGEALAAGRRGRRWWRDVGGGGGCGRRERWRREVGRRQK</sequence>
<feature type="region of interest" description="Disordered" evidence="1">
    <location>
        <begin position="78"/>
        <end position="158"/>
    </location>
</feature>
<protein>
    <submittedName>
        <fullName evidence="3">Uncharacterized protein</fullName>
    </submittedName>
</protein>
<feature type="region of interest" description="Disordered" evidence="1">
    <location>
        <begin position="176"/>
        <end position="208"/>
    </location>
</feature>
<reference evidence="3" key="1">
    <citation type="submission" date="2015-04" db="UniProtKB">
        <authorList>
            <consortium name="EnsemblPlants"/>
        </authorList>
    </citation>
    <scope>IDENTIFICATION</scope>
</reference>
<feature type="region of interest" description="Disordered" evidence="1">
    <location>
        <begin position="54"/>
        <end position="73"/>
    </location>
</feature>
<feature type="compositionally biased region" description="Basic and acidic residues" evidence="1">
    <location>
        <begin position="237"/>
        <end position="251"/>
    </location>
</feature>
<proteinExistence type="predicted"/>
<dbReference type="Proteomes" id="UP000026961">
    <property type="component" value="Chromosome 8"/>
</dbReference>
<evidence type="ECO:0000256" key="1">
    <source>
        <dbReference type="SAM" id="MobiDB-lite"/>
    </source>
</evidence>
<keyword evidence="4" id="KW-1185">Reference proteome</keyword>
<feature type="compositionally biased region" description="Basic and acidic residues" evidence="1">
    <location>
        <begin position="120"/>
        <end position="137"/>
    </location>
</feature>
<accession>A0A0E0AX78</accession>
<dbReference type="AlphaFoldDB" id="A0A0E0AX78"/>
<name>A0A0E0AX78_9ORYZ</name>
<dbReference type="Gramene" id="OGLUM08G20610.1">
    <property type="protein sequence ID" value="OGLUM08G20610.1"/>
    <property type="gene ID" value="OGLUM08G20610"/>
</dbReference>
<evidence type="ECO:0000313" key="4">
    <source>
        <dbReference type="Proteomes" id="UP000026961"/>
    </source>
</evidence>
<feature type="chain" id="PRO_5002353883" evidence="2">
    <location>
        <begin position="23"/>
        <end position="251"/>
    </location>
</feature>
<feature type="compositionally biased region" description="Basic and acidic residues" evidence="1">
    <location>
        <begin position="88"/>
        <end position="104"/>
    </location>
</feature>
<reference evidence="3" key="2">
    <citation type="submission" date="2018-05" db="EMBL/GenBank/DDBJ databases">
        <title>OgluRS3 (Oryza glumaepatula Reference Sequence Version 3).</title>
        <authorList>
            <person name="Zhang J."/>
            <person name="Kudrna D."/>
            <person name="Lee S."/>
            <person name="Talag J."/>
            <person name="Welchert J."/>
            <person name="Wing R.A."/>
        </authorList>
    </citation>
    <scope>NUCLEOTIDE SEQUENCE [LARGE SCALE GENOMIC DNA]</scope>
</reference>
<feature type="signal peptide" evidence="2">
    <location>
        <begin position="1"/>
        <end position="22"/>
    </location>
</feature>
<keyword evidence="2" id="KW-0732">Signal</keyword>
<evidence type="ECO:0000313" key="3">
    <source>
        <dbReference type="EnsemblPlants" id="OGLUM08G20610.1"/>
    </source>
</evidence>
<organism evidence="3">
    <name type="scientific">Oryza glumipatula</name>
    <dbReference type="NCBI Taxonomy" id="40148"/>
    <lineage>
        <taxon>Eukaryota</taxon>
        <taxon>Viridiplantae</taxon>
        <taxon>Streptophyta</taxon>
        <taxon>Embryophyta</taxon>
        <taxon>Tracheophyta</taxon>
        <taxon>Spermatophyta</taxon>
        <taxon>Magnoliopsida</taxon>
        <taxon>Liliopsida</taxon>
        <taxon>Poales</taxon>
        <taxon>Poaceae</taxon>
        <taxon>BOP clade</taxon>
        <taxon>Oryzoideae</taxon>
        <taxon>Oryzeae</taxon>
        <taxon>Oryzinae</taxon>
        <taxon>Oryza</taxon>
    </lineage>
</organism>
<dbReference type="EnsemblPlants" id="OGLUM08G20610.1">
    <property type="protein sequence ID" value="OGLUM08G20610.1"/>
    <property type="gene ID" value="OGLUM08G20610"/>
</dbReference>
<feature type="region of interest" description="Disordered" evidence="1">
    <location>
        <begin position="229"/>
        <end position="251"/>
    </location>
</feature>
<evidence type="ECO:0000256" key="2">
    <source>
        <dbReference type="SAM" id="SignalP"/>
    </source>
</evidence>